<dbReference type="KEGG" id="lrz:BJI69_04885"/>
<dbReference type="EMBL" id="CP017480">
    <property type="protein sequence ID" value="APG03309.1"/>
    <property type="molecule type" value="Genomic_DNA"/>
</dbReference>
<dbReference type="Gene3D" id="3.40.50.850">
    <property type="entry name" value="Isochorismatase-like"/>
    <property type="match status" value="1"/>
</dbReference>
<sequence length="183" mass="19285">MPLSQLDANAALIVVDLQKGIVALPTVHDTADIVARSASLARAFRASGRPVVLVHVTGGAPGRTDAGARPFPSDPSFIEFVPEIERAPSDHIVEKKRWGAFHGTDLDSWLLGKGVEQVVIVGVATSIGVESTARFASEHGYNVVVVPDAMTDLVASAHENSVNTIFPRIAETTTTAELLKAIG</sequence>
<evidence type="ECO:0000313" key="2">
    <source>
        <dbReference type="Proteomes" id="UP000182987"/>
    </source>
</evidence>
<proteinExistence type="predicted"/>
<dbReference type="InterPro" id="IPR036380">
    <property type="entry name" value="Isochorismatase-like_sf"/>
</dbReference>
<evidence type="ECO:0000313" key="1">
    <source>
        <dbReference type="EMBL" id="APG03309.1"/>
    </source>
</evidence>
<dbReference type="RefSeq" id="WP_046966870.1">
    <property type="nucleotide sequence ID" value="NZ_CP017480.1"/>
</dbReference>
<reference evidence="2" key="1">
    <citation type="submission" date="2016-09" db="EMBL/GenBank/DDBJ databases">
        <authorList>
            <person name="Lysoe E."/>
        </authorList>
    </citation>
    <scope>NUCLEOTIDE SEQUENCE [LARGE SCALE GENOMIC DNA]</scope>
    <source>
        <strain evidence="2">LJ96T</strain>
    </source>
</reference>
<dbReference type="InterPro" id="IPR050272">
    <property type="entry name" value="Isochorismatase-like_hydrls"/>
</dbReference>
<dbReference type="AlphaFoldDB" id="A0A0G9HDM7"/>
<accession>A0A0G9HDM7</accession>
<protein>
    <submittedName>
        <fullName evidence="1">Hydrolase</fullName>
    </submittedName>
</protein>
<dbReference type="OrthoDB" id="9807387at2"/>
<dbReference type="PANTHER" id="PTHR43540:SF7">
    <property type="entry name" value="ISOCHORISMATASE FAMILY PROTEIN YECD"/>
    <property type="match status" value="1"/>
</dbReference>
<dbReference type="InterPro" id="IPR000868">
    <property type="entry name" value="Isochorismatase-like_dom"/>
</dbReference>
<dbReference type="Proteomes" id="UP000182987">
    <property type="component" value="Chromosome"/>
</dbReference>
<dbReference type="SUPFAM" id="SSF52499">
    <property type="entry name" value="Isochorismatase-like hydrolases"/>
    <property type="match status" value="1"/>
</dbReference>
<dbReference type="PANTHER" id="PTHR43540">
    <property type="entry name" value="PEROXYUREIDOACRYLATE/UREIDOACRYLATE AMIDOHYDROLASE-RELATED"/>
    <property type="match status" value="1"/>
</dbReference>
<keyword evidence="2" id="KW-1185">Reference proteome</keyword>
<gene>
    <name evidence="1" type="ORF">BJI69_04885</name>
</gene>
<keyword evidence="1" id="KW-0378">Hydrolase</keyword>
<dbReference type="Pfam" id="PF00857">
    <property type="entry name" value="Isochorismatase"/>
    <property type="match status" value="1"/>
</dbReference>
<name>A0A0G9HDM7_9GAMM</name>
<organism evidence="1 2">
    <name type="scientific">Luteibacter rhizovicinus DSM 16549</name>
    <dbReference type="NCBI Taxonomy" id="1440763"/>
    <lineage>
        <taxon>Bacteria</taxon>
        <taxon>Pseudomonadati</taxon>
        <taxon>Pseudomonadota</taxon>
        <taxon>Gammaproteobacteria</taxon>
        <taxon>Lysobacterales</taxon>
        <taxon>Rhodanobacteraceae</taxon>
        <taxon>Luteibacter</taxon>
    </lineage>
</organism>
<dbReference type="PATRIC" id="fig|1440763.5.peg.951"/>
<dbReference type="GO" id="GO:0016787">
    <property type="term" value="F:hydrolase activity"/>
    <property type="evidence" value="ECO:0007669"/>
    <property type="project" value="UniProtKB-KW"/>
</dbReference>
<dbReference type="STRING" id="1440763.BJI69_04885"/>
<dbReference type="CDD" id="cd00431">
    <property type="entry name" value="cysteine_hydrolases"/>
    <property type="match status" value="1"/>
</dbReference>